<keyword evidence="5 8" id="KW-0378">Hydrolase</keyword>
<dbReference type="InParanoid" id="C1FD96"/>
<keyword evidence="3 8" id="KW-0540">Nuclease</keyword>
<evidence type="ECO:0000313" key="11">
    <source>
        <dbReference type="Proteomes" id="UP000002009"/>
    </source>
</evidence>
<evidence type="ECO:0000313" key="10">
    <source>
        <dbReference type="EMBL" id="ACO68748.1"/>
    </source>
</evidence>
<dbReference type="FunCoup" id="C1FD96">
    <property type="interactions" value="1395"/>
</dbReference>
<evidence type="ECO:0000256" key="1">
    <source>
        <dbReference type="ARBA" id="ARBA00000983"/>
    </source>
</evidence>
<evidence type="ECO:0000256" key="7">
    <source>
        <dbReference type="ARBA" id="ARBA00023211"/>
    </source>
</evidence>
<dbReference type="GeneID" id="8250031"/>
<organism evidence="10 11">
    <name type="scientific">Micromonas commoda (strain RCC299 / NOUM17 / CCMP2709)</name>
    <name type="common">Picoplanktonic green alga</name>
    <dbReference type="NCBI Taxonomy" id="296587"/>
    <lineage>
        <taxon>Eukaryota</taxon>
        <taxon>Viridiplantae</taxon>
        <taxon>Chlorophyta</taxon>
        <taxon>Mamiellophyceae</taxon>
        <taxon>Mamiellales</taxon>
        <taxon>Mamiellaceae</taxon>
        <taxon>Micromonas</taxon>
    </lineage>
</organism>
<evidence type="ECO:0000256" key="6">
    <source>
        <dbReference type="ARBA" id="ARBA00022842"/>
    </source>
</evidence>
<dbReference type="KEGG" id="mis:MICPUN_113925"/>
<gene>
    <name evidence="10" type="ORF">MICPUN_113925</name>
</gene>
<keyword evidence="6 8" id="KW-0460">Magnesium</keyword>
<keyword evidence="8" id="KW-0227">DNA damage</keyword>
<dbReference type="EC" id="3.1.4.1" evidence="8"/>
<dbReference type="STRING" id="296587.C1FD96"/>
<comment type="catalytic activity">
    <reaction evidence="1 8">
        <text>Hydrolytically removes 5'-nucleotides successively from the 3'-hydroxy termini of 3'-hydroxy-terminated oligonucleotides.</text>
        <dbReference type="EC" id="3.1.4.1"/>
    </reaction>
</comment>
<comment type="similarity">
    <text evidence="2 8">Belongs to the FAN1 family.</text>
</comment>
<dbReference type="Proteomes" id="UP000002009">
    <property type="component" value="Chromosome 1"/>
</dbReference>
<evidence type="ECO:0000256" key="8">
    <source>
        <dbReference type="RuleBase" id="RU365033"/>
    </source>
</evidence>
<dbReference type="Gene3D" id="3.40.1350.10">
    <property type="match status" value="1"/>
</dbReference>
<dbReference type="Pfam" id="PF08774">
    <property type="entry name" value="VRR_NUC"/>
    <property type="match status" value="1"/>
</dbReference>
<keyword evidence="4 8" id="KW-0479">Metal-binding</keyword>
<dbReference type="GO" id="GO:0017108">
    <property type="term" value="F:5'-flap endonuclease activity"/>
    <property type="evidence" value="ECO:0007669"/>
    <property type="project" value="TreeGrafter"/>
</dbReference>
<accession>C1FD96</accession>
<dbReference type="GO" id="GO:0036297">
    <property type="term" value="P:interstrand cross-link repair"/>
    <property type="evidence" value="ECO:0007669"/>
    <property type="project" value="InterPro"/>
</dbReference>
<evidence type="ECO:0000256" key="2">
    <source>
        <dbReference type="ARBA" id="ARBA00005533"/>
    </source>
</evidence>
<comment type="function">
    <text evidence="8">Nuclease required for the repair of DNA interstrand cross-links (ICL). Acts as a 5'-3' exonuclease that anchors at a cut end of DNA and cleaves DNA successively at every third nucleotide, allowing to excise an ICL from one strand through flanking incisions.</text>
</comment>
<sequence length="863" mass="96009">MFIDSLSLRVPSTGVQYGVRAQIWWVACARDVSPCTSGLLRLSNIFNLNNWIIQQTTRITPVLRFDAGLCAGETNSELVCGARFSLGRSFQRSEISVDAQLRAYADDKVVVGAIFVGLLPRQVSLYIAPVIEAGLISVKGIGVVDRCVGLEKPNNACSFQSCFDARYDESSQQKSVEIYAEPRCCENLKDLLSIIYPELCAAAALAQQRKRAAKDMLISRLVTGIRFAKNASDQGLDLFSAHEQLILNEFSESSRAAKYLAVRLLQRRTPRTRISSIKMYFESPKIQSAVDELIDRGLAFSSCCVSRHYTTADIKAICESLARDELTQFADYVRNNLPSSRGSMIDMITHASTDGGARFGHCSSTKILYKIKGGKGADIELNGIADIIGVASSLKRTLRTVLLFLFLQRSGIDWLMIEDIRATRFTLFDMPMETLASTCPAPAFDISSNGKQKVIMTTCVNSVCTSAPAFAAFAALCEKSTALDLASEAGDSSTVFRILSHDFLPHFFSAGHQDFIKKVVCSTSFHIVNAIVTYMCLLEKHGYYENATVVLVKSILSVFHPKNQSLWLVHTSSNLSRIHARIRDALEVNLSVLRNPLLHYGVGPVLQQRVRRLARLCNHTSQLPESLFVDVETVLRVDNICARALNANAKEKKRYASLRVGMGRVSLTVEDLALLHYAGDDCGNWRGVHVESRFWTMLFSLLFADVIFMPVVGAFRSPFQSTPFDMYTANFTSVRLSAINQRLASIRRGDSRTIIIRSWSAHFGRKISGIFWHLLRIEDLCDILDGIGGMAIHYMMKLLMLDYRVWSIGAPDLILWRKTTNSSAEVKFVEVKSSNDHLTERQQAWLSALYEAGVDVAICKVSS</sequence>
<dbReference type="SMART" id="SM00990">
    <property type="entry name" value="VRR_NUC"/>
    <property type="match status" value="1"/>
</dbReference>
<feature type="domain" description="VRR-NUC" evidence="9">
    <location>
        <begin position="746"/>
        <end position="863"/>
    </location>
</feature>
<dbReference type="AlphaFoldDB" id="C1FD96"/>
<dbReference type="PANTHER" id="PTHR15749">
    <property type="entry name" value="FANCONI-ASSOCIATED NUCLEASE 1"/>
    <property type="match status" value="1"/>
</dbReference>
<keyword evidence="7 8" id="KW-0464">Manganese</keyword>
<dbReference type="RefSeq" id="XP_002507490.1">
    <property type="nucleotide sequence ID" value="XM_002507444.1"/>
</dbReference>
<keyword evidence="8" id="KW-0539">Nucleus</keyword>
<proteinExistence type="inferred from homology"/>
<evidence type="ECO:0000256" key="5">
    <source>
        <dbReference type="ARBA" id="ARBA00022801"/>
    </source>
</evidence>
<name>C1FD96_MICCC</name>
<keyword evidence="11" id="KW-1185">Reference proteome</keyword>
<dbReference type="GO" id="GO:0004528">
    <property type="term" value="F:phosphodiesterase I activity"/>
    <property type="evidence" value="ECO:0007669"/>
    <property type="project" value="UniProtKB-EC"/>
</dbReference>
<comment type="cofactor">
    <cofactor evidence="8">
        <name>Mg(2+)</name>
        <dbReference type="ChEBI" id="CHEBI:18420"/>
    </cofactor>
    <cofactor evidence="8">
        <name>Mn(2+)</name>
        <dbReference type="ChEBI" id="CHEBI:29035"/>
    </cofactor>
</comment>
<dbReference type="OrthoDB" id="76364at2759"/>
<protein>
    <recommendedName>
        <fullName evidence="8">Fanconi-associated nuclease</fullName>
        <ecNumber evidence="8">3.1.4.1</ecNumber>
    </recommendedName>
</protein>
<dbReference type="GO" id="GO:0046872">
    <property type="term" value="F:metal ion binding"/>
    <property type="evidence" value="ECO:0007669"/>
    <property type="project" value="UniProtKB-KW"/>
</dbReference>
<comment type="subcellular location">
    <subcellularLocation>
        <location evidence="8">Nucleus</location>
    </subcellularLocation>
</comment>
<dbReference type="GO" id="GO:0008409">
    <property type="term" value="F:5'-3' exonuclease activity"/>
    <property type="evidence" value="ECO:0007669"/>
    <property type="project" value="TreeGrafter"/>
</dbReference>
<dbReference type="InterPro" id="IPR033315">
    <property type="entry name" value="Fan1-like"/>
</dbReference>
<reference evidence="10 11" key="1">
    <citation type="journal article" date="2009" name="Science">
        <title>Green evolution and dynamic adaptations revealed by genomes of the marine picoeukaryotes Micromonas.</title>
        <authorList>
            <person name="Worden A.Z."/>
            <person name="Lee J.H."/>
            <person name="Mock T."/>
            <person name="Rouze P."/>
            <person name="Simmons M.P."/>
            <person name="Aerts A.L."/>
            <person name="Allen A.E."/>
            <person name="Cuvelier M.L."/>
            <person name="Derelle E."/>
            <person name="Everett M.V."/>
            <person name="Foulon E."/>
            <person name="Grimwood J."/>
            <person name="Gundlach H."/>
            <person name="Henrissat B."/>
            <person name="Napoli C."/>
            <person name="McDonald S.M."/>
            <person name="Parker M.S."/>
            <person name="Rombauts S."/>
            <person name="Salamov A."/>
            <person name="Von Dassow P."/>
            <person name="Badger J.H."/>
            <person name="Coutinho P.M."/>
            <person name="Demir E."/>
            <person name="Dubchak I."/>
            <person name="Gentemann C."/>
            <person name="Eikrem W."/>
            <person name="Gready J.E."/>
            <person name="John U."/>
            <person name="Lanier W."/>
            <person name="Lindquist E.A."/>
            <person name="Lucas S."/>
            <person name="Mayer K.F."/>
            <person name="Moreau H."/>
            <person name="Not F."/>
            <person name="Otillar R."/>
            <person name="Panaud O."/>
            <person name="Pangilinan J."/>
            <person name="Paulsen I."/>
            <person name="Piegu B."/>
            <person name="Poliakov A."/>
            <person name="Robbens S."/>
            <person name="Schmutz J."/>
            <person name="Toulza E."/>
            <person name="Wyss T."/>
            <person name="Zelensky A."/>
            <person name="Zhou K."/>
            <person name="Armbrust E.V."/>
            <person name="Bhattacharya D."/>
            <person name="Goodenough U.W."/>
            <person name="Van de Peer Y."/>
            <person name="Grigoriev I.V."/>
        </authorList>
    </citation>
    <scope>NUCLEOTIDE SEQUENCE [LARGE SCALE GENOMIC DNA]</scope>
    <source>
        <strain evidence="11">RCC299 / NOUM17</strain>
    </source>
</reference>
<dbReference type="InterPro" id="IPR014883">
    <property type="entry name" value="VRR_NUC"/>
</dbReference>
<evidence type="ECO:0000256" key="3">
    <source>
        <dbReference type="ARBA" id="ARBA00022722"/>
    </source>
</evidence>
<dbReference type="InterPro" id="IPR011856">
    <property type="entry name" value="tRNA_endonuc-like_dom_sf"/>
</dbReference>
<evidence type="ECO:0000256" key="4">
    <source>
        <dbReference type="ARBA" id="ARBA00022723"/>
    </source>
</evidence>
<dbReference type="EMBL" id="CP001574">
    <property type="protein sequence ID" value="ACO68748.1"/>
    <property type="molecule type" value="Genomic_DNA"/>
</dbReference>
<dbReference type="eggNOG" id="KOG2143">
    <property type="taxonomic scope" value="Eukaryota"/>
</dbReference>
<dbReference type="OMA" id="INEHLDM"/>
<keyword evidence="8" id="KW-0234">DNA repair</keyword>
<evidence type="ECO:0000259" key="9">
    <source>
        <dbReference type="SMART" id="SM00990"/>
    </source>
</evidence>
<dbReference type="PANTHER" id="PTHR15749:SF4">
    <property type="entry name" value="FANCONI-ASSOCIATED NUCLEASE 1"/>
    <property type="match status" value="1"/>
</dbReference>
<dbReference type="GO" id="GO:0070336">
    <property type="term" value="F:flap-structured DNA binding"/>
    <property type="evidence" value="ECO:0007669"/>
    <property type="project" value="TreeGrafter"/>
</dbReference>
<dbReference type="GO" id="GO:0005634">
    <property type="term" value="C:nucleus"/>
    <property type="evidence" value="ECO:0007669"/>
    <property type="project" value="UniProtKB-SubCell"/>
</dbReference>